<feature type="transmembrane region" description="Helical" evidence="1">
    <location>
        <begin position="478"/>
        <end position="497"/>
    </location>
</feature>
<reference evidence="2 3" key="1">
    <citation type="submission" date="2023-05" db="EMBL/GenBank/DDBJ databases">
        <title>Gordonibacter KGMB12511T sp. nov., isolated from faeces of healthy Korean.</title>
        <authorList>
            <person name="Kim H.S."/>
            <person name="Kim J.-S."/>
            <person name="Suh M.K."/>
            <person name="Eom M.K."/>
            <person name="Do H.E."/>
            <person name="Lee J.-S."/>
        </authorList>
    </citation>
    <scope>NUCLEOTIDE SEQUENCE [LARGE SCALE GENOMIC DNA]</scope>
    <source>
        <strain evidence="2 3">KGMB12511</strain>
    </source>
</reference>
<evidence type="ECO:0000256" key="1">
    <source>
        <dbReference type="SAM" id="Phobius"/>
    </source>
</evidence>
<accession>A0ABT7DRJ8</accession>
<evidence type="ECO:0000313" key="3">
    <source>
        <dbReference type="Proteomes" id="UP001232750"/>
    </source>
</evidence>
<feature type="transmembrane region" description="Helical" evidence="1">
    <location>
        <begin position="129"/>
        <end position="155"/>
    </location>
</feature>
<feature type="transmembrane region" description="Helical" evidence="1">
    <location>
        <begin position="230"/>
        <end position="249"/>
    </location>
</feature>
<feature type="transmembrane region" description="Helical" evidence="1">
    <location>
        <begin position="421"/>
        <end position="442"/>
    </location>
</feature>
<dbReference type="EMBL" id="JASJEU010000020">
    <property type="protein sequence ID" value="MDJ1651213.1"/>
    <property type="molecule type" value="Genomic_DNA"/>
</dbReference>
<protein>
    <recommendedName>
        <fullName evidence="4">ABC transporter permease</fullName>
    </recommendedName>
</protein>
<feature type="transmembrane region" description="Helical" evidence="1">
    <location>
        <begin position="389"/>
        <end position="415"/>
    </location>
</feature>
<feature type="transmembrane region" description="Helical" evidence="1">
    <location>
        <begin position="201"/>
        <end position="224"/>
    </location>
</feature>
<feature type="transmembrane region" description="Helical" evidence="1">
    <location>
        <begin position="49"/>
        <end position="67"/>
    </location>
</feature>
<keyword evidence="3" id="KW-1185">Reference proteome</keyword>
<evidence type="ECO:0000313" key="2">
    <source>
        <dbReference type="EMBL" id="MDJ1651213.1"/>
    </source>
</evidence>
<feature type="transmembrane region" description="Helical" evidence="1">
    <location>
        <begin position="454"/>
        <end position="472"/>
    </location>
</feature>
<sequence>MISLALSASDLRLLLWLRARHARSTINRALHLLGVGVEAGGRTERLYQLYAVGLMAVWAVIMWSWLLDTVVKGFVLAGASAAVLAVQVALAACALALVWMGVNGLRTSPLKLTHADIAQVAASSVSARAMVLVAVGAQVLGGAVVGAAVGFLLGAGAEAASAFGSGAAVGFAALGAVAVAAAIGSGWLVGVVRLASSQWRAWQVVVTVVALVAVAGAGVVLAFVAGPSAFALAAAAVVLPAFTALLLVAPRMNMTAVIKENALYADLQPFGVFSPLSEQAKADYRRRRKLATRPPRFALLPGEGRRALAARAVLSHARQYDGLFALVVQGVCVVPLGATAVLGVGGPVLFLFWLQVVALMPAGVRELSRVFRDDVRNRLIRERLPFSTLELLVFDSLPAFVLTTVLACAVCALVAPPGVPAVGAAVLAVVINGCTLFTCGLDAVRLTPRGPRPCYEYGAIAMVLTAFLLSLFAPWPIATAGIALVAVTSAFIIHHGAECPH</sequence>
<dbReference type="Proteomes" id="UP001232750">
    <property type="component" value="Unassembled WGS sequence"/>
</dbReference>
<gene>
    <name evidence="2" type="ORF">QNJ86_10410</name>
</gene>
<organism evidence="2 3">
    <name type="scientific">Gordonibacter faecis</name>
    <dbReference type="NCBI Taxonomy" id="3047475"/>
    <lineage>
        <taxon>Bacteria</taxon>
        <taxon>Bacillati</taxon>
        <taxon>Actinomycetota</taxon>
        <taxon>Coriobacteriia</taxon>
        <taxon>Eggerthellales</taxon>
        <taxon>Eggerthellaceae</taxon>
        <taxon>Gordonibacter</taxon>
    </lineage>
</organism>
<feature type="transmembrane region" description="Helical" evidence="1">
    <location>
        <begin position="167"/>
        <end position="189"/>
    </location>
</feature>
<dbReference type="RefSeq" id="WP_283832559.1">
    <property type="nucleotide sequence ID" value="NZ_JASJEU010000020.1"/>
</dbReference>
<comment type="caution">
    <text evidence="2">The sequence shown here is derived from an EMBL/GenBank/DDBJ whole genome shotgun (WGS) entry which is preliminary data.</text>
</comment>
<feature type="transmembrane region" description="Helical" evidence="1">
    <location>
        <begin position="73"/>
        <end position="102"/>
    </location>
</feature>
<keyword evidence="1" id="KW-1133">Transmembrane helix</keyword>
<feature type="transmembrane region" description="Helical" evidence="1">
    <location>
        <begin position="350"/>
        <end position="368"/>
    </location>
</feature>
<keyword evidence="1" id="KW-0812">Transmembrane</keyword>
<evidence type="ECO:0008006" key="4">
    <source>
        <dbReference type="Google" id="ProtNLM"/>
    </source>
</evidence>
<name>A0ABT7DRJ8_9ACTN</name>
<proteinExistence type="predicted"/>
<keyword evidence="1" id="KW-0472">Membrane</keyword>
<feature type="transmembrane region" description="Helical" evidence="1">
    <location>
        <begin position="323"/>
        <end position="344"/>
    </location>
</feature>